<dbReference type="GO" id="GO:0009146">
    <property type="term" value="P:purine nucleoside triphosphate catabolic process"/>
    <property type="evidence" value="ECO:0007669"/>
    <property type="project" value="UniProtKB-UniRule"/>
</dbReference>
<keyword evidence="4 10" id="KW-0547">Nucleotide-binding</keyword>
<comment type="catalytic activity">
    <reaction evidence="8 10">
        <text>dITP + H2O = dIMP + diphosphate + H(+)</text>
        <dbReference type="Rhea" id="RHEA:28342"/>
        <dbReference type="ChEBI" id="CHEBI:15377"/>
        <dbReference type="ChEBI" id="CHEBI:15378"/>
        <dbReference type="ChEBI" id="CHEBI:33019"/>
        <dbReference type="ChEBI" id="CHEBI:61194"/>
        <dbReference type="ChEBI" id="CHEBI:61382"/>
        <dbReference type="EC" id="3.6.1.66"/>
    </reaction>
</comment>
<dbReference type="AlphaFoldDB" id="A0A433ZWL5"/>
<dbReference type="EC" id="3.6.1.66" evidence="10"/>
<evidence type="ECO:0000256" key="11">
    <source>
        <dbReference type="RuleBase" id="RU003781"/>
    </source>
</evidence>
<keyword evidence="7 10" id="KW-0546">Nucleotide metabolism</keyword>
<feature type="binding site" evidence="10">
    <location>
        <position position="41"/>
    </location>
    <ligand>
        <name>Mg(2+)</name>
        <dbReference type="ChEBI" id="CHEBI:18420"/>
    </ligand>
</feature>
<feature type="binding site" evidence="10">
    <location>
        <position position="70"/>
    </location>
    <ligand>
        <name>Mg(2+)</name>
        <dbReference type="ChEBI" id="CHEBI:18420"/>
    </ligand>
</feature>
<evidence type="ECO:0000313" key="12">
    <source>
        <dbReference type="EMBL" id="RUT66497.1"/>
    </source>
</evidence>
<dbReference type="GO" id="GO:0035870">
    <property type="term" value="F:dITP diphosphatase activity"/>
    <property type="evidence" value="ECO:0007669"/>
    <property type="project" value="UniProtKB-UniRule"/>
</dbReference>
<keyword evidence="3 10" id="KW-0479">Metal-binding</keyword>
<evidence type="ECO:0000313" key="13">
    <source>
        <dbReference type="Proteomes" id="UP000286908"/>
    </source>
</evidence>
<dbReference type="PANTHER" id="PTHR11067:SF9">
    <property type="entry name" value="INOSINE TRIPHOSPHATE PYROPHOSPHATASE"/>
    <property type="match status" value="1"/>
</dbReference>
<evidence type="ECO:0000256" key="1">
    <source>
        <dbReference type="ARBA" id="ARBA00008023"/>
    </source>
</evidence>
<dbReference type="GO" id="GO:0009117">
    <property type="term" value="P:nucleotide metabolic process"/>
    <property type="evidence" value="ECO:0007669"/>
    <property type="project" value="UniProtKB-KW"/>
</dbReference>
<reference evidence="12 13" key="1">
    <citation type="submission" date="2017-08" db="EMBL/GenBank/DDBJ databases">
        <title>Draft genome sequence of pheromone producing symbiont Morganella morganii, of the female New Zealand grass grub Costelytra giveni.</title>
        <authorList>
            <person name="Laugraud A."/>
            <person name="Young S.D."/>
            <person name="Hurst M.H."/>
        </authorList>
    </citation>
    <scope>NUCLEOTIDE SEQUENCE [LARGE SCALE GENOMIC DNA]</scope>
    <source>
        <strain evidence="12 13">MMsCG</strain>
    </source>
</reference>
<feature type="active site" description="Proton acceptor" evidence="10">
    <location>
        <position position="70"/>
    </location>
</feature>
<proteinExistence type="inferred from homology"/>
<accession>A0A433ZWL5</accession>
<dbReference type="SUPFAM" id="SSF52972">
    <property type="entry name" value="ITPase-like"/>
    <property type="match status" value="1"/>
</dbReference>
<evidence type="ECO:0000256" key="4">
    <source>
        <dbReference type="ARBA" id="ARBA00022741"/>
    </source>
</evidence>
<name>A0A433ZWL5_MORMO</name>
<evidence type="ECO:0000256" key="2">
    <source>
        <dbReference type="ARBA" id="ARBA00011738"/>
    </source>
</evidence>
<feature type="binding site" evidence="10">
    <location>
        <begin position="155"/>
        <end position="158"/>
    </location>
    <ligand>
        <name>substrate</name>
    </ligand>
</feature>
<feature type="binding site" evidence="10">
    <location>
        <position position="178"/>
    </location>
    <ligand>
        <name>substrate</name>
    </ligand>
</feature>
<dbReference type="CDD" id="cd00515">
    <property type="entry name" value="HAM1"/>
    <property type="match status" value="1"/>
</dbReference>
<dbReference type="InterPro" id="IPR002637">
    <property type="entry name" value="RdgB/HAM1"/>
</dbReference>
<dbReference type="EMBL" id="NRQY01000001">
    <property type="protein sequence ID" value="RUT66497.1"/>
    <property type="molecule type" value="Genomic_DNA"/>
</dbReference>
<dbReference type="GO" id="GO:0046872">
    <property type="term" value="F:metal ion binding"/>
    <property type="evidence" value="ECO:0007669"/>
    <property type="project" value="UniProtKB-KW"/>
</dbReference>
<dbReference type="GO" id="GO:0017111">
    <property type="term" value="F:ribonucleoside triphosphate phosphatase activity"/>
    <property type="evidence" value="ECO:0007669"/>
    <property type="project" value="InterPro"/>
</dbReference>
<evidence type="ECO:0000256" key="6">
    <source>
        <dbReference type="ARBA" id="ARBA00022842"/>
    </source>
</evidence>
<evidence type="ECO:0000256" key="8">
    <source>
        <dbReference type="ARBA" id="ARBA00051875"/>
    </source>
</evidence>
<dbReference type="Pfam" id="PF01725">
    <property type="entry name" value="Ham1p_like"/>
    <property type="match status" value="1"/>
</dbReference>
<feature type="binding site" evidence="10">
    <location>
        <begin position="183"/>
        <end position="184"/>
    </location>
    <ligand>
        <name>substrate</name>
    </ligand>
</feature>
<comment type="catalytic activity">
    <reaction evidence="9 10">
        <text>XTP + H2O = XMP + diphosphate + H(+)</text>
        <dbReference type="Rhea" id="RHEA:28610"/>
        <dbReference type="ChEBI" id="CHEBI:15377"/>
        <dbReference type="ChEBI" id="CHEBI:15378"/>
        <dbReference type="ChEBI" id="CHEBI:33019"/>
        <dbReference type="ChEBI" id="CHEBI:57464"/>
        <dbReference type="ChEBI" id="CHEBI:61314"/>
        <dbReference type="EC" id="3.6.1.66"/>
    </reaction>
</comment>
<feature type="binding site" evidence="10">
    <location>
        <position position="71"/>
    </location>
    <ligand>
        <name>substrate</name>
    </ligand>
</feature>
<protein>
    <recommendedName>
        <fullName evidence="10">dITP/XTP pyrophosphatase</fullName>
        <ecNumber evidence="10">3.6.1.66</ecNumber>
    </recommendedName>
    <alternativeName>
        <fullName evidence="10">Non-canonical purine NTP pyrophosphatase</fullName>
    </alternativeName>
    <alternativeName>
        <fullName evidence="10">Non-standard purine NTP pyrophosphatase</fullName>
    </alternativeName>
    <alternativeName>
        <fullName evidence="10">Nucleoside-triphosphate diphosphatase</fullName>
    </alternativeName>
    <alternativeName>
        <fullName evidence="10">Nucleoside-triphosphate pyrophosphatase</fullName>
        <shortName evidence="10">NTPase</shortName>
    </alternativeName>
</protein>
<dbReference type="GO" id="GO:0036220">
    <property type="term" value="F:ITP diphosphatase activity"/>
    <property type="evidence" value="ECO:0007669"/>
    <property type="project" value="UniProtKB-UniRule"/>
</dbReference>
<dbReference type="PANTHER" id="PTHR11067">
    <property type="entry name" value="INOSINE TRIPHOSPHATE PYROPHOSPHATASE/HAM1 PROTEIN"/>
    <property type="match status" value="1"/>
</dbReference>
<evidence type="ECO:0000256" key="5">
    <source>
        <dbReference type="ARBA" id="ARBA00022801"/>
    </source>
</evidence>
<dbReference type="FunFam" id="3.90.950.10:FF:000001">
    <property type="entry name" value="dITP/XTP pyrophosphatase"/>
    <property type="match status" value="1"/>
</dbReference>
<organism evidence="12 13">
    <name type="scientific">Morganella morganii</name>
    <name type="common">Proteus morganii</name>
    <dbReference type="NCBI Taxonomy" id="582"/>
    <lineage>
        <taxon>Bacteria</taxon>
        <taxon>Pseudomonadati</taxon>
        <taxon>Pseudomonadota</taxon>
        <taxon>Gammaproteobacteria</taxon>
        <taxon>Enterobacterales</taxon>
        <taxon>Morganellaceae</taxon>
        <taxon>Morganella</taxon>
    </lineage>
</organism>
<evidence type="ECO:0000256" key="7">
    <source>
        <dbReference type="ARBA" id="ARBA00023080"/>
    </source>
</evidence>
<dbReference type="Proteomes" id="UP000286908">
    <property type="component" value="Unassembled WGS sequence"/>
</dbReference>
<comment type="subunit">
    <text evidence="2 10">Homodimer.</text>
</comment>
<dbReference type="NCBIfam" id="TIGR00042">
    <property type="entry name" value="RdgB/HAM1 family non-canonical purine NTP pyrophosphatase"/>
    <property type="match status" value="1"/>
</dbReference>
<sequence>MTRKIVLATGNAGKVREMASLLADAGMDVVAQTELGVGSVEETGLTFVENAIIKARHAAKVTGLPAIADDSGISVDYLGGAPGIYSARYAGTDGNDGANIVKLLAALDGVPAAQRQAHFNCVLVYMRHENDPTPIICHGRWAGVIAEQAQGDGGFGYDPVFWLPELNKTAAQLRPEEKQAMSHRGKALALLSEALCNG</sequence>
<evidence type="ECO:0000256" key="3">
    <source>
        <dbReference type="ARBA" id="ARBA00022723"/>
    </source>
</evidence>
<comment type="caution">
    <text evidence="12">The sequence shown here is derived from an EMBL/GenBank/DDBJ whole genome shotgun (WGS) entry which is preliminary data.</text>
</comment>
<comment type="similarity">
    <text evidence="1 10 11">Belongs to the HAM1 NTPase family.</text>
</comment>
<dbReference type="OrthoDB" id="9807456at2"/>
<dbReference type="Gene3D" id="3.90.950.10">
    <property type="match status" value="1"/>
</dbReference>
<comment type="catalytic activity">
    <reaction evidence="10">
        <text>ITP + H2O = IMP + diphosphate + H(+)</text>
        <dbReference type="Rhea" id="RHEA:29399"/>
        <dbReference type="ChEBI" id="CHEBI:15377"/>
        <dbReference type="ChEBI" id="CHEBI:15378"/>
        <dbReference type="ChEBI" id="CHEBI:33019"/>
        <dbReference type="ChEBI" id="CHEBI:58053"/>
        <dbReference type="ChEBI" id="CHEBI:61402"/>
        <dbReference type="EC" id="3.6.1.66"/>
    </reaction>
</comment>
<gene>
    <name evidence="12" type="primary">rdgB</name>
    <name evidence="12" type="ORF">CKG00_08890</name>
</gene>
<keyword evidence="6 10" id="KW-0460">Magnesium</keyword>
<comment type="function">
    <text evidence="10">Pyrophosphatase that catalyzes the hydrolysis of nucleoside triphosphates to their monophosphate derivatives, with a high preference for the non-canonical purine nucleotides XTP (xanthosine triphosphate), dITP (deoxyinosine triphosphate) and ITP. Seems to function as a house-cleaning enzyme that removes non-canonical purine nucleotides from the nucleotide pool, thus preventing their incorporation into DNA/RNA and avoiding chromosomal lesions.</text>
</comment>
<feature type="binding site" evidence="10">
    <location>
        <begin position="9"/>
        <end position="14"/>
    </location>
    <ligand>
        <name>substrate</name>
    </ligand>
</feature>
<dbReference type="HAMAP" id="MF_01405">
    <property type="entry name" value="Non_canon_purine_NTPase"/>
    <property type="match status" value="1"/>
</dbReference>
<keyword evidence="5 10" id="KW-0378">Hydrolase</keyword>
<evidence type="ECO:0000256" key="9">
    <source>
        <dbReference type="ARBA" id="ARBA00052017"/>
    </source>
</evidence>
<dbReference type="InterPro" id="IPR029001">
    <property type="entry name" value="ITPase-like_fam"/>
</dbReference>
<evidence type="ECO:0000256" key="10">
    <source>
        <dbReference type="HAMAP-Rule" id="MF_01405"/>
    </source>
</evidence>
<comment type="cofactor">
    <cofactor evidence="10">
        <name>Mg(2+)</name>
        <dbReference type="ChEBI" id="CHEBI:18420"/>
    </cofactor>
    <text evidence="10">Binds 1 Mg(2+) ion per subunit.</text>
</comment>
<dbReference type="GO" id="GO:0000166">
    <property type="term" value="F:nucleotide binding"/>
    <property type="evidence" value="ECO:0007669"/>
    <property type="project" value="UniProtKB-KW"/>
</dbReference>
<dbReference type="GO" id="GO:0036222">
    <property type="term" value="F:XTP diphosphatase activity"/>
    <property type="evidence" value="ECO:0007669"/>
    <property type="project" value="UniProtKB-UniRule"/>
</dbReference>
<dbReference type="GO" id="GO:0005829">
    <property type="term" value="C:cytosol"/>
    <property type="evidence" value="ECO:0007669"/>
    <property type="project" value="TreeGrafter"/>
</dbReference>
<dbReference type="InterPro" id="IPR020922">
    <property type="entry name" value="dITP/XTP_pyrophosphatase"/>
</dbReference>